<accession>A0A8J2K5E8</accession>
<protein>
    <submittedName>
        <fullName evidence="1">Uncharacterized protein</fullName>
    </submittedName>
</protein>
<dbReference type="EMBL" id="CAJVCH010070422">
    <property type="protein sequence ID" value="CAG7720414.1"/>
    <property type="molecule type" value="Genomic_DNA"/>
</dbReference>
<sequence>MNTSSVYSSPFAVFNFTTRINFRSFASDLRIYLGNTSQMPKLWSVATAASIHPSIASKCTASATAVSAIG</sequence>
<comment type="caution">
    <text evidence="1">The sequence shown here is derived from an EMBL/GenBank/DDBJ whole genome shotgun (WGS) entry which is preliminary data.</text>
</comment>
<organism evidence="1 2">
    <name type="scientific">Allacma fusca</name>
    <dbReference type="NCBI Taxonomy" id="39272"/>
    <lineage>
        <taxon>Eukaryota</taxon>
        <taxon>Metazoa</taxon>
        <taxon>Ecdysozoa</taxon>
        <taxon>Arthropoda</taxon>
        <taxon>Hexapoda</taxon>
        <taxon>Collembola</taxon>
        <taxon>Symphypleona</taxon>
        <taxon>Sminthuridae</taxon>
        <taxon>Allacma</taxon>
    </lineage>
</organism>
<dbReference type="AlphaFoldDB" id="A0A8J2K5E8"/>
<evidence type="ECO:0000313" key="2">
    <source>
        <dbReference type="Proteomes" id="UP000708208"/>
    </source>
</evidence>
<reference evidence="1" key="1">
    <citation type="submission" date="2021-06" db="EMBL/GenBank/DDBJ databases">
        <authorList>
            <person name="Hodson N. C."/>
            <person name="Mongue J. A."/>
            <person name="Jaron S. K."/>
        </authorList>
    </citation>
    <scope>NUCLEOTIDE SEQUENCE</scope>
</reference>
<gene>
    <name evidence="1" type="ORF">AFUS01_LOCUS9691</name>
</gene>
<keyword evidence="2" id="KW-1185">Reference proteome</keyword>
<proteinExistence type="predicted"/>
<name>A0A8J2K5E8_9HEXA</name>
<evidence type="ECO:0000313" key="1">
    <source>
        <dbReference type="EMBL" id="CAG7720414.1"/>
    </source>
</evidence>
<dbReference type="Proteomes" id="UP000708208">
    <property type="component" value="Unassembled WGS sequence"/>
</dbReference>